<evidence type="ECO:0000256" key="1">
    <source>
        <dbReference type="SAM" id="MobiDB-lite"/>
    </source>
</evidence>
<gene>
    <name evidence="2" type="ORF">ACFFJG_10045</name>
</gene>
<dbReference type="EMBL" id="JBHLXH010000001">
    <property type="protein sequence ID" value="MFC0222822.1"/>
    <property type="molecule type" value="Genomic_DNA"/>
</dbReference>
<comment type="caution">
    <text evidence="2">The sequence shown here is derived from an EMBL/GenBank/DDBJ whole genome shotgun (WGS) entry which is preliminary data.</text>
</comment>
<evidence type="ECO:0000313" key="2">
    <source>
        <dbReference type="EMBL" id="MFC0222822.1"/>
    </source>
</evidence>
<sequence>MSVTDPSRAPGRHRRADGRTRGDSLDGACSRLDRAFQRITPTIDGARKPVRAWHRLMKDVRGDNPRPKRGTPLQRFTSIYTSLLLGYGALQPDAELTALHNAITGAPGGRALLAINVVLLAMSGAGLIRKRPPG</sequence>
<reference evidence="2 3" key="1">
    <citation type="submission" date="2024-09" db="EMBL/GenBank/DDBJ databases">
        <authorList>
            <person name="Sun Q."/>
            <person name="Mori K."/>
        </authorList>
    </citation>
    <scope>NUCLEOTIDE SEQUENCE [LARGE SCALE GENOMIC DNA]</scope>
    <source>
        <strain evidence="2 3">CCM 8654</strain>
    </source>
</reference>
<dbReference type="Proteomes" id="UP001589698">
    <property type="component" value="Unassembled WGS sequence"/>
</dbReference>
<feature type="region of interest" description="Disordered" evidence="1">
    <location>
        <begin position="1"/>
        <end position="25"/>
    </location>
</feature>
<dbReference type="RefSeq" id="WP_378518529.1">
    <property type="nucleotide sequence ID" value="NZ_CBCSDI010000032.1"/>
</dbReference>
<keyword evidence="3" id="KW-1185">Reference proteome</keyword>
<proteinExistence type="predicted"/>
<organism evidence="2 3">
    <name type="scientific">Nocardioides zeicaulis</name>
    <dbReference type="NCBI Taxonomy" id="1776857"/>
    <lineage>
        <taxon>Bacteria</taxon>
        <taxon>Bacillati</taxon>
        <taxon>Actinomycetota</taxon>
        <taxon>Actinomycetes</taxon>
        <taxon>Propionibacteriales</taxon>
        <taxon>Nocardioidaceae</taxon>
        <taxon>Nocardioides</taxon>
    </lineage>
</organism>
<accession>A0ABV6E1H1</accession>
<protein>
    <submittedName>
        <fullName evidence="2">Uncharacterized protein</fullName>
    </submittedName>
</protein>
<name>A0ABV6E1H1_9ACTN</name>
<evidence type="ECO:0000313" key="3">
    <source>
        <dbReference type="Proteomes" id="UP001589698"/>
    </source>
</evidence>